<evidence type="ECO:0000256" key="1">
    <source>
        <dbReference type="SAM" id="MobiDB-lite"/>
    </source>
</evidence>
<proteinExistence type="predicted"/>
<dbReference type="AlphaFoldDB" id="A0A369JIT6"/>
<keyword evidence="3" id="KW-1185">Reference proteome</keyword>
<dbReference type="Proteomes" id="UP000076154">
    <property type="component" value="Unassembled WGS sequence"/>
</dbReference>
<sequence>MNSPPDPDSPISTDSDSPPPEEIQTQPATSSSHFMSLANQITQSFQAGGASKRRLPGGSSFGASSSNRDTKSRRRGDPARLNVGPAGGAGTWESKGEGKREEKDLVDHNVVEYLRKEIGDPFQEGVIRRHS</sequence>
<reference evidence="2" key="1">
    <citation type="submission" date="2018-04" db="EMBL/GenBank/DDBJ databases">
        <title>Whole genome sequencing of Hypsizygus marmoreus.</title>
        <authorList>
            <person name="Choi I.-G."/>
            <person name="Min B."/>
            <person name="Kim J.-G."/>
            <person name="Kim S."/>
            <person name="Oh Y.-L."/>
            <person name="Kong W.-S."/>
            <person name="Park H."/>
            <person name="Jeong J."/>
            <person name="Song E.-S."/>
        </authorList>
    </citation>
    <scope>NUCLEOTIDE SEQUENCE [LARGE SCALE GENOMIC DNA]</scope>
    <source>
        <strain evidence="2">51987-8</strain>
    </source>
</reference>
<comment type="caution">
    <text evidence="2">The sequence shown here is derived from an EMBL/GenBank/DDBJ whole genome shotgun (WGS) entry which is preliminary data.</text>
</comment>
<feature type="compositionally biased region" description="Polar residues" evidence="1">
    <location>
        <begin position="23"/>
        <end position="46"/>
    </location>
</feature>
<dbReference type="InParanoid" id="A0A369JIT6"/>
<name>A0A369JIT6_HYPMA</name>
<evidence type="ECO:0000313" key="3">
    <source>
        <dbReference type="Proteomes" id="UP000076154"/>
    </source>
</evidence>
<dbReference type="EMBL" id="LUEZ02000052">
    <property type="protein sequence ID" value="RDB22111.1"/>
    <property type="molecule type" value="Genomic_DNA"/>
</dbReference>
<gene>
    <name evidence="2" type="ORF">Hypma_010731</name>
</gene>
<accession>A0A369JIT6</accession>
<feature type="compositionally biased region" description="Basic and acidic residues" evidence="1">
    <location>
        <begin position="94"/>
        <end position="103"/>
    </location>
</feature>
<organism evidence="2 3">
    <name type="scientific">Hypsizygus marmoreus</name>
    <name type="common">White beech mushroom</name>
    <name type="synonym">Agaricus marmoreus</name>
    <dbReference type="NCBI Taxonomy" id="39966"/>
    <lineage>
        <taxon>Eukaryota</taxon>
        <taxon>Fungi</taxon>
        <taxon>Dikarya</taxon>
        <taxon>Basidiomycota</taxon>
        <taxon>Agaricomycotina</taxon>
        <taxon>Agaricomycetes</taxon>
        <taxon>Agaricomycetidae</taxon>
        <taxon>Agaricales</taxon>
        <taxon>Tricholomatineae</taxon>
        <taxon>Lyophyllaceae</taxon>
        <taxon>Hypsizygus</taxon>
    </lineage>
</organism>
<feature type="region of interest" description="Disordered" evidence="1">
    <location>
        <begin position="1"/>
        <end position="103"/>
    </location>
</feature>
<protein>
    <submittedName>
        <fullName evidence="2">Uncharacterized protein</fullName>
    </submittedName>
</protein>
<dbReference type="OrthoDB" id="2726318at2759"/>
<evidence type="ECO:0000313" key="2">
    <source>
        <dbReference type="EMBL" id="RDB22111.1"/>
    </source>
</evidence>